<comment type="caution">
    <text evidence="2">The sequence shown here is derived from an EMBL/GenBank/DDBJ whole genome shotgun (WGS) entry which is preliminary data.</text>
</comment>
<keyword evidence="3" id="KW-1185">Reference proteome</keyword>
<evidence type="ECO:0000256" key="1">
    <source>
        <dbReference type="SAM" id="MobiDB-lite"/>
    </source>
</evidence>
<sequence length="112" mass="11749">PATRGAAGEVAPGVWRRSGWPLTGSPRPSPAAGTKGPAKEAWVDSVSMRRSGTLPALCPRCQPGDSSLPCWNQTVDGGPRWVMYVAPGNRLKSGGKKGVGLRKPPEVKEDFG</sequence>
<proteinExistence type="predicted"/>
<evidence type="ECO:0000313" key="2">
    <source>
        <dbReference type="EMBL" id="VCX20420.1"/>
    </source>
</evidence>
<dbReference type="AlphaFoldDB" id="A0A9X9M1U4"/>
<dbReference type="EMBL" id="CYRY02037238">
    <property type="protein sequence ID" value="VCX20420.1"/>
    <property type="molecule type" value="Genomic_DNA"/>
</dbReference>
<feature type="region of interest" description="Disordered" evidence="1">
    <location>
        <begin position="1"/>
        <end position="38"/>
    </location>
</feature>
<reference evidence="2 3" key="1">
    <citation type="submission" date="2018-10" db="EMBL/GenBank/DDBJ databases">
        <authorList>
            <person name="Ekblom R."/>
            <person name="Jareborg N."/>
        </authorList>
    </citation>
    <scope>NUCLEOTIDE SEQUENCE [LARGE SCALE GENOMIC DNA]</scope>
    <source>
        <tissue evidence="2">Muscle</tissue>
    </source>
</reference>
<protein>
    <submittedName>
        <fullName evidence="2">Uncharacterized protein</fullName>
    </submittedName>
</protein>
<feature type="non-terminal residue" evidence="2">
    <location>
        <position position="1"/>
    </location>
</feature>
<organism evidence="2 3">
    <name type="scientific">Gulo gulo</name>
    <name type="common">Wolverine</name>
    <name type="synonym">Gluton</name>
    <dbReference type="NCBI Taxonomy" id="48420"/>
    <lineage>
        <taxon>Eukaryota</taxon>
        <taxon>Metazoa</taxon>
        <taxon>Chordata</taxon>
        <taxon>Craniata</taxon>
        <taxon>Vertebrata</taxon>
        <taxon>Euteleostomi</taxon>
        <taxon>Mammalia</taxon>
        <taxon>Eutheria</taxon>
        <taxon>Laurasiatheria</taxon>
        <taxon>Carnivora</taxon>
        <taxon>Caniformia</taxon>
        <taxon>Musteloidea</taxon>
        <taxon>Mustelidae</taxon>
        <taxon>Guloninae</taxon>
        <taxon>Gulo</taxon>
    </lineage>
</organism>
<feature type="region of interest" description="Disordered" evidence="1">
    <location>
        <begin position="92"/>
        <end position="112"/>
    </location>
</feature>
<gene>
    <name evidence="2" type="ORF">BN2614_LOCUS1</name>
</gene>
<evidence type="ECO:0000313" key="3">
    <source>
        <dbReference type="Proteomes" id="UP000269945"/>
    </source>
</evidence>
<name>A0A9X9M1U4_GULGU</name>
<dbReference type="Proteomes" id="UP000269945">
    <property type="component" value="Unassembled WGS sequence"/>
</dbReference>
<feature type="compositionally biased region" description="Basic and acidic residues" evidence="1">
    <location>
        <begin position="103"/>
        <end position="112"/>
    </location>
</feature>
<accession>A0A9X9M1U4</accession>